<proteinExistence type="predicted"/>
<keyword evidence="2" id="KW-1133">Transmembrane helix</keyword>
<dbReference type="GO" id="GO:0010629">
    <property type="term" value="P:negative regulation of gene expression"/>
    <property type="evidence" value="ECO:0007669"/>
    <property type="project" value="Ensembl"/>
</dbReference>
<evidence type="ECO:0000256" key="2">
    <source>
        <dbReference type="SAM" id="Phobius"/>
    </source>
</evidence>
<protein>
    <submittedName>
        <fullName evidence="3">Uroplakin 3B</fullName>
    </submittedName>
</protein>
<feature type="transmembrane region" description="Helical" evidence="2">
    <location>
        <begin position="192"/>
        <end position="214"/>
    </location>
</feature>
<dbReference type="InterPro" id="IPR024831">
    <property type="entry name" value="Uroplakin-3"/>
</dbReference>
<reference evidence="3" key="1">
    <citation type="submission" date="2025-08" db="UniProtKB">
        <authorList>
            <consortium name="Ensembl"/>
        </authorList>
    </citation>
    <scope>IDENTIFICATION</scope>
</reference>
<feature type="compositionally biased region" description="Pro residues" evidence="1">
    <location>
        <begin position="239"/>
        <end position="248"/>
    </location>
</feature>
<name>A0A8D0GKW6_SPHPU</name>
<gene>
    <name evidence="3" type="primary">UPK3B</name>
</gene>
<keyword evidence="4" id="KW-1185">Reference proteome</keyword>
<feature type="region of interest" description="Disordered" evidence="1">
    <location>
        <begin position="216"/>
        <end position="260"/>
    </location>
</feature>
<dbReference type="PANTHER" id="PTHR15446:SF15">
    <property type="entry name" value="UROPLAKIN-3B"/>
    <property type="match status" value="1"/>
</dbReference>
<dbReference type="AlphaFoldDB" id="A0A8D0GKW6"/>
<evidence type="ECO:0000256" key="1">
    <source>
        <dbReference type="SAM" id="MobiDB-lite"/>
    </source>
</evidence>
<feature type="compositionally biased region" description="Basic and acidic residues" evidence="1">
    <location>
        <begin position="218"/>
        <end position="235"/>
    </location>
</feature>
<accession>A0A8D0GKW6</accession>
<dbReference type="GO" id="GO:0016020">
    <property type="term" value="C:membrane"/>
    <property type="evidence" value="ECO:0007669"/>
    <property type="project" value="TreeGrafter"/>
</dbReference>
<keyword evidence="2" id="KW-0472">Membrane</keyword>
<dbReference type="PANTHER" id="PTHR15446">
    <property type="entry name" value="UROPLAKIN III"/>
    <property type="match status" value="1"/>
</dbReference>
<sequence>PEVTAWAKAPPPPTMLIVPPFVSPELIPYVPQITNRPLEGKLTGSTFSLDQPICIFDKYVKDADDIWLVVAYTNASINYKNPTSPQDLPPYQKLSSTLHYMTLRSSIANYPCTKNRDSTVLRVGGDTACKREYSQGYCNGPLLTSGPYRVKFLILDSNGSKAETYWSQQIHLKIGRQPTTVDGWPGRRSGDMIVITVILSSLIGILVIAFLGTVSNPEEPRRSESFQGRRYDTHHIPPSQAPPPPPGDVPLAHHHATAAL</sequence>
<reference evidence="3" key="2">
    <citation type="submission" date="2025-09" db="UniProtKB">
        <authorList>
            <consortium name="Ensembl"/>
        </authorList>
    </citation>
    <scope>IDENTIFICATION</scope>
</reference>
<dbReference type="GeneTree" id="ENSGT00940000153392"/>
<dbReference type="OMA" id="HFSSLWW"/>
<keyword evidence="2" id="KW-0812">Transmembrane</keyword>
<dbReference type="Ensembl" id="ENSSPUT00000008793.1">
    <property type="protein sequence ID" value="ENSSPUP00000008239.1"/>
    <property type="gene ID" value="ENSSPUG00000006384.1"/>
</dbReference>
<evidence type="ECO:0000313" key="4">
    <source>
        <dbReference type="Proteomes" id="UP000694392"/>
    </source>
</evidence>
<dbReference type="Proteomes" id="UP000694392">
    <property type="component" value="Unplaced"/>
</dbReference>
<organism evidence="3 4">
    <name type="scientific">Sphenodon punctatus</name>
    <name type="common">Tuatara</name>
    <name type="synonym">Hatteria punctata</name>
    <dbReference type="NCBI Taxonomy" id="8508"/>
    <lineage>
        <taxon>Eukaryota</taxon>
        <taxon>Metazoa</taxon>
        <taxon>Chordata</taxon>
        <taxon>Craniata</taxon>
        <taxon>Vertebrata</taxon>
        <taxon>Euteleostomi</taxon>
        <taxon>Lepidosauria</taxon>
        <taxon>Sphenodontia</taxon>
        <taxon>Sphenodontidae</taxon>
        <taxon>Sphenodon</taxon>
    </lineage>
</organism>
<evidence type="ECO:0000313" key="3">
    <source>
        <dbReference type="Ensembl" id="ENSSPUP00000008239.1"/>
    </source>
</evidence>